<dbReference type="SUPFAM" id="SSF53756">
    <property type="entry name" value="UDP-Glycosyltransferase/glycogen phosphorylase"/>
    <property type="match status" value="1"/>
</dbReference>
<dbReference type="RefSeq" id="WP_171607691.1">
    <property type="nucleotide sequence ID" value="NZ_WHPF01000006.1"/>
</dbReference>
<proteinExistence type="predicted"/>
<dbReference type="InterPro" id="IPR028098">
    <property type="entry name" value="Glyco_trans_4-like_N"/>
</dbReference>
<dbReference type="PANTHER" id="PTHR12526">
    <property type="entry name" value="GLYCOSYLTRANSFERASE"/>
    <property type="match status" value="1"/>
</dbReference>
<dbReference type="GO" id="GO:0016757">
    <property type="term" value="F:glycosyltransferase activity"/>
    <property type="evidence" value="ECO:0007669"/>
    <property type="project" value="InterPro"/>
</dbReference>
<dbReference type="CDD" id="cd03822">
    <property type="entry name" value="GT4_mannosyltransferase-like"/>
    <property type="match status" value="1"/>
</dbReference>
<accession>A0A8J8JWX2</accession>
<feature type="domain" description="Glycosyltransferase subfamily 4-like N-terminal" evidence="2">
    <location>
        <begin position="98"/>
        <end position="171"/>
    </location>
</feature>
<dbReference type="Gene3D" id="1.50.10.20">
    <property type="match status" value="1"/>
</dbReference>
<feature type="domain" description="Glycosyl transferase family 1" evidence="1">
    <location>
        <begin position="179"/>
        <end position="357"/>
    </location>
</feature>
<evidence type="ECO:0000313" key="4">
    <source>
        <dbReference type="Proteomes" id="UP000598971"/>
    </source>
</evidence>
<dbReference type="Pfam" id="PF13439">
    <property type="entry name" value="Glyco_transf_4"/>
    <property type="match status" value="1"/>
</dbReference>
<dbReference type="InterPro" id="IPR001296">
    <property type="entry name" value="Glyco_trans_1"/>
</dbReference>
<organism evidence="3 4">
    <name type="scientific">Limnovirga soli</name>
    <dbReference type="NCBI Taxonomy" id="2656915"/>
    <lineage>
        <taxon>Bacteria</taxon>
        <taxon>Pseudomonadati</taxon>
        <taxon>Bacteroidota</taxon>
        <taxon>Chitinophagia</taxon>
        <taxon>Chitinophagales</taxon>
        <taxon>Chitinophagaceae</taxon>
        <taxon>Limnovirga</taxon>
    </lineage>
</organism>
<dbReference type="GO" id="GO:0005975">
    <property type="term" value="P:carbohydrate metabolic process"/>
    <property type="evidence" value="ECO:0007669"/>
    <property type="project" value="InterPro"/>
</dbReference>
<dbReference type="SUPFAM" id="SSF48208">
    <property type="entry name" value="Six-hairpin glycosidases"/>
    <property type="match status" value="2"/>
</dbReference>
<protein>
    <submittedName>
        <fullName evidence="3">Glycosyltransferase</fullName>
    </submittedName>
</protein>
<keyword evidence="4" id="KW-1185">Reference proteome</keyword>
<dbReference type="Pfam" id="PF00534">
    <property type="entry name" value="Glycos_transf_1"/>
    <property type="match status" value="1"/>
</dbReference>
<dbReference type="AlphaFoldDB" id="A0A8J8JWX2"/>
<name>A0A8J8JWX2_9BACT</name>
<dbReference type="PANTHER" id="PTHR12526:SF572">
    <property type="entry name" value="BLL5144 PROTEIN"/>
    <property type="match status" value="1"/>
</dbReference>
<comment type="caution">
    <text evidence="3">The sequence shown here is derived from an EMBL/GenBank/DDBJ whole genome shotgun (WGS) entry which is preliminary data.</text>
</comment>
<evidence type="ECO:0000259" key="2">
    <source>
        <dbReference type="Pfam" id="PF13439"/>
    </source>
</evidence>
<gene>
    <name evidence="3" type="ORF">GD597_09845</name>
</gene>
<reference evidence="3" key="1">
    <citation type="submission" date="2019-10" db="EMBL/GenBank/DDBJ databases">
        <title>Draft genome sequence of Panacibacter sp. KCS-6.</title>
        <authorList>
            <person name="Yim K.J."/>
        </authorList>
    </citation>
    <scope>NUCLEOTIDE SEQUENCE</scope>
    <source>
        <strain evidence="3">KCS-6</strain>
    </source>
</reference>
<evidence type="ECO:0000313" key="3">
    <source>
        <dbReference type="EMBL" id="NNV55761.1"/>
    </source>
</evidence>
<evidence type="ECO:0000259" key="1">
    <source>
        <dbReference type="Pfam" id="PF00534"/>
    </source>
</evidence>
<dbReference type="InterPro" id="IPR008928">
    <property type="entry name" value="6-hairpin_glycosidase_sf"/>
</dbReference>
<dbReference type="EMBL" id="WHPF01000006">
    <property type="protein sequence ID" value="NNV55761.1"/>
    <property type="molecule type" value="Genomic_DNA"/>
</dbReference>
<dbReference type="Gene3D" id="3.40.50.2000">
    <property type="entry name" value="Glycogen Phosphorylase B"/>
    <property type="match status" value="2"/>
</dbReference>
<sequence>MKIAVIGNFLPRRCGIATFTNNFVQSVLQAGKLNNEQPEIFVVAMNDQDQTYAYPDIVTHTIRQQEPEDYLTAADYINASGADICVLQHEFGIYGGDGGVYVLALVQKLKMPLVVTFHTVLKTPSFHEKNIVRKLGETARQLVVMSKMAVTFLTGIYRIPPQKIQVIHHGVPDFSHVEKDDAPKLHFEGRTLLSTFGFLGRSKGIETVINALPSVVGKHPEVLYAVVGNTHPNVVKHAGEEYRNSLKQLVSKHHLENNVVFIDEFLPENELEKYLQHVDIYVTPYLNEAQITSGTLCYAIGSGTCVVSTPYWHAQELLANGRGELFGFGNTGQLADIINNLLDNPEHLQQMKQKARTFGKKMYWKFIGQQYLHMMQRVAETDALLLRKFIVNNISALPAFSLEHIKRLTDDTGIIEHANYHIPNFKEGYCIDDNARALILALMVHELNLDKDALQLADKYLRYIKLMQREDGFFHNDYSYDRRFLDEIGSEDAFGRTIWAMGYMIHQAPTDAHLQFAKDIFFRSFQHMENIHSLRAMSNIIMGLHHFLKRYPDNESVLKVLRTLTHRIKEHFYSEADLQWKWFEPILCYDNALLPLALWLSYGVTQDAETLRIAEETTQFIESHTKVDDHITLVGNNTWSKKGEAKSVYGQQPINAMAMVMMYQQAYNITGNKEYYKNMYLAFSWFTGNNDLFIPLFDEETGGCCDGIEKHGVNRNQGAESNIAYQLSYLTVMNAAREEEKKQVVHEKRHHKVSLTFIE</sequence>
<dbReference type="Proteomes" id="UP000598971">
    <property type="component" value="Unassembled WGS sequence"/>
</dbReference>